<keyword evidence="5 7" id="KW-0472">Membrane</keyword>
<evidence type="ECO:0000256" key="6">
    <source>
        <dbReference type="SAM" id="MobiDB-lite"/>
    </source>
</evidence>
<evidence type="ECO:0000256" key="5">
    <source>
        <dbReference type="ARBA" id="ARBA00023136"/>
    </source>
</evidence>
<evidence type="ECO:0000256" key="7">
    <source>
        <dbReference type="SAM" id="Phobius"/>
    </source>
</evidence>
<proteinExistence type="inferred from homology"/>
<evidence type="ECO:0000256" key="1">
    <source>
        <dbReference type="ARBA" id="ARBA00004141"/>
    </source>
</evidence>
<keyword evidence="4 7" id="KW-1133">Transmembrane helix</keyword>
<name>A0AAV1QEH4_SCOSC</name>
<feature type="transmembrane region" description="Helical" evidence="7">
    <location>
        <begin position="92"/>
        <end position="113"/>
    </location>
</feature>
<comment type="similarity">
    <text evidence="2">Belongs to the MS4A family.</text>
</comment>
<reference evidence="8 9" key="1">
    <citation type="submission" date="2024-01" db="EMBL/GenBank/DDBJ databases">
        <authorList>
            <person name="Alioto T."/>
            <person name="Alioto T."/>
            <person name="Gomez Garrido J."/>
        </authorList>
    </citation>
    <scope>NUCLEOTIDE SEQUENCE [LARGE SCALE GENOMIC DNA]</scope>
</reference>
<comment type="subcellular location">
    <subcellularLocation>
        <location evidence="1">Membrane</location>
        <topology evidence="1">Multi-pass membrane protein</topology>
    </subcellularLocation>
</comment>
<dbReference type="PANTHER" id="PTHR23320:SF128">
    <property type="entry name" value="MEMBRANE-SPANNING 4-DOMAINS SUBFAMILY A MEMBER 4A"/>
    <property type="match status" value="1"/>
</dbReference>
<feature type="compositionally biased region" description="Pro residues" evidence="6">
    <location>
        <begin position="32"/>
        <end position="47"/>
    </location>
</feature>
<dbReference type="PANTHER" id="PTHR23320">
    <property type="entry name" value="MEMBRANE-SPANNING 4-DOMAINS SUBFAMILY A MS4A -RELATED"/>
    <property type="match status" value="1"/>
</dbReference>
<feature type="region of interest" description="Disordered" evidence="6">
    <location>
        <begin position="28"/>
        <end position="48"/>
    </location>
</feature>
<feature type="transmembrane region" description="Helical" evidence="7">
    <location>
        <begin position="125"/>
        <end position="147"/>
    </location>
</feature>
<dbReference type="Pfam" id="PF04103">
    <property type="entry name" value="CD20"/>
    <property type="match status" value="1"/>
</dbReference>
<protein>
    <submittedName>
        <fullName evidence="8">Membrane-spanning 4-domains subfamily A member 4A</fullName>
    </submittedName>
</protein>
<evidence type="ECO:0000313" key="9">
    <source>
        <dbReference type="Proteomes" id="UP001314229"/>
    </source>
</evidence>
<dbReference type="InterPro" id="IPR030417">
    <property type="entry name" value="MS4A"/>
</dbReference>
<evidence type="ECO:0000256" key="2">
    <source>
        <dbReference type="ARBA" id="ARBA00009565"/>
    </source>
</evidence>
<evidence type="ECO:0000313" key="8">
    <source>
        <dbReference type="EMBL" id="CAK6981945.1"/>
    </source>
</evidence>
<gene>
    <name evidence="8" type="ORF">FSCOSCO3_A008349</name>
</gene>
<dbReference type="EMBL" id="CAWUFR010000924">
    <property type="protein sequence ID" value="CAK6981945.1"/>
    <property type="molecule type" value="Genomic_DNA"/>
</dbReference>
<comment type="caution">
    <text evidence="8">The sequence shown here is derived from an EMBL/GenBank/DDBJ whole genome shotgun (WGS) entry which is preliminary data.</text>
</comment>
<organism evidence="8 9">
    <name type="scientific">Scomber scombrus</name>
    <name type="common">Atlantic mackerel</name>
    <name type="synonym">Scomber vernalis</name>
    <dbReference type="NCBI Taxonomy" id="13677"/>
    <lineage>
        <taxon>Eukaryota</taxon>
        <taxon>Metazoa</taxon>
        <taxon>Chordata</taxon>
        <taxon>Craniata</taxon>
        <taxon>Vertebrata</taxon>
        <taxon>Euteleostomi</taxon>
        <taxon>Actinopterygii</taxon>
        <taxon>Neopterygii</taxon>
        <taxon>Teleostei</taxon>
        <taxon>Neoteleostei</taxon>
        <taxon>Acanthomorphata</taxon>
        <taxon>Pelagiaria</taxon>
        <taxon>Scombriformes</taxon>
        <taxon>Scombridae</taxon>
        <taxon>Scomber</taxon>
    </lineage>
</organism>
<dbReference type="AlphaFoldDB" id="A0AAV1QEH4"/>
<evidence type="ECO:0000256" key="3">
    <source>
        <dbReference type="ARBA" id="ARBA00022692"/>
    </source>
</evidence>
<feature type="transmembrane region" description="Helical" evidence="7">
    <location>
        <begin position="181"/>
        <end position="204"/>
    </location>
</feature>
<sequence length="239" mass="25406">MASTSISKIGGVVVVTQVIPQDETSIQLQNPAAPPTPPSPPSAPSAPPTKTDDMAAIFLRGEPQGLGLVQIFIGLLSVLFSLTAVYSPILIIHAPFSVAIAFVVSGSLAVAASRTPSVHLVWASLLSNVLSAVLSVASIVYLCWILAGPSPAMQLCRDERFGDESWTRCSRNMWSLNVILYALRIFVLILLVLQLCIVISVSVFSGKAVRRSDRYAPIMVMVDNGSDVDLLGSEGKETS</sequence>
<accession>A0AAV1QEH4</accession>
<dbReference type="InterPro" id="IPR007237">
    <property type="entry name" value="CD20-like"/>
</dbReference>
<dbReference type="GO" id="GO:0016020">
    <property type="term" value="C:membrane"/>
    <property type="evidence" value="ECO:0007669"/>
    <property type="project" value="UniProtKB-SubCell"/>
</dbReference>
<keyword evidence="9" id="KW-1185">Reference proteome</keyword>
<keyword evidence="3 7" id="KW-0812">Transmembrane</keyword>
<feature type="transmembrane region" description="Helical" evidence="7">
    <location>
        <begin position="66"/>
        <end position="86"/>
    </location>
</feature>
<evidence type="ECO:0000256" key="4">
    <source>
        <dbReference type="ARBA" id="ARBA00022989"/>
    </source>
</evidence>
<dbReference type="Proteomes" id="UP001314229">
    <property type="component" value="Unassembled WGS sequence"/>
</dbReference>